<feature type="signal peptide" evidence="1">
    <location>
        <begin position="1"/>
        <end position="22"/>
    </location>
</feature>
<proteinExistence type="predicted"/>
<protein>
    <submittedName>
        <fullName evidence="2">Cation efflux system protein CusF</fullName>
    </submittedName>
</protein>
<dbReference type="NCBIfam" id="NF007348">
    <property type="entry name" value="PRK09838.1"/>
    <property type="match status" value="1"/>
</dbReference>
<reference evidence="2" key="1">
    <citation type="submission" date="2022-05" db="EMBL/GenBank/DDBJ databases">
        <title>Description of a novel species of Leclercia; Leclercia tamurae and the Proposal for a Novel Genus Silvania gen. nov. Containing Two Novel Species Silvania hatchlandensis sp. nov. and Silvania confinis sp. nov. Isolated from the Rhizosphere of Oak.</title>
        <authorList>
            <person name="Maddock D.W."/>
            <person name="Brady C.L."/>
            <person name="Denman S."/>
            <person name="Arnold D."/>
        </authorList>
    </citation>
    <scope>NUCLEOTIDE SEQUENCE</scope>
    <source>
        <strain evidence="2">H4N4</strain>
    </source>
</reference>
<dbReference type="RefSeq" id="WP_271266007.1">
    <property type="nucleotide sequence ID" value="NZ_JAMGZJ010000061.1"/>
</dbReference>
<dbReference type="Proteomes" id="UP001061282">
    <property type="component" value="Unassembled WGS sequence"/>
</dbReference>
<keyword evidence="3" id="KW-1185">Reference proteome</keyword>
<gene>
    <name evidence="2" type="primary">cusF</name>
    <name evidence="2" type="ORF">M8013_01170</name>
</gene>
<feature type="chain" id="PRO_5039912998" evidence="1">
    <location>
        <begin position="23"/>
        <end position="116"/>
    </location>
</feature>
<dbReference type="InterPro" id="IPR042230">
    <property type="entry name" value="CusF_sf"/>
</dbReference>
<dbReference type="Pfam" id="PF11604">
    <property type="entry name" value="CusF_Ec"/>
    <property type="match status" value="1"/>
</dbReference>
<evidence type="ECO:0000313" key="2">
    <source>
        <dbReference type="EMBL" id="MCU6667374.1"/>
    </source>
</evidence>
<comment type="caution">
    <text evidence="2">The sequence shown here is derived from an EMBL/GenBank/DDBJ whole genome shotgun (WGS) entry which is preliminary data.</text>
</comment>
<dbReference type="AlphaFoldDB" id="A0A9J6QDC6"/>
<evidence type="ECO:0000256" key="1">
    <source>
        <dbReference type="SAM" id="SignalP"/>
    </source>
</evidence>
<organism evidence="2 3">
    <name type="scientific">Silvania confinis</name>
    <dbReference type="NCBI Taxonomy" id="2926470"/>
    <lineage>
        <taxon>Bacteria</taxon>
        <taxon>Pseudomonadati</taxon>
        <taxon>Pseudomonadota</taxon>
        <taxon>Gammaproteobacteria</taxon>
        <taxon>Enterobacterales</taxon>
        <taxon>Enterobacteriaceae</taxon>
        <taxon>Silvania</taxon>
    </lineage>
</organism>
<evidence type="ECO:0000313" key="3">
    <source>
        <dbReference type="Proteomes" id="UP001061282"/>
    </source>
</evidence>
<dbReference type="InterPro" id="IPR021647">
    <property type="entry name" value="CusF_Ec"/>
</dbReference>
<keyword evidence="1" id="KW-0732">Signal</keyword>
<sequence length="116" mass="12543">MKTLSNALIFGLFSVVMSGAQANEMPAGEMSHMHAATQQDPAVSATGEVKLIDMKENKITIAHEPVAALNWPAMTMRFTLTSDTQAQGINAGDKVDFSFIQQGNLSLLQQIHVKNN</sequence>
<accession>A0A9J6QDC6</accession>
<dbReference type="Gene3D" id="2.40.50.320">
    <property type="entry name" value="Copper binding periplasmic protein CusF"/>
    <property type="match status" value="1"/>
</dbReference>
<name>A0A9J6QDC6_9ENTR</name>
<dbReference type="EMBL" id="JAMGZJ010000061">
    <property type="protein sequence ID" value="MCU6667374.1"/>
    <property type="molecule type" value="Genomic_DNA"/>
</dbReference>